<comment type="caution">
    <text evidence="9">The sequence shown here is derived from an EMBL/GenBank/DDBJ whole genome shotgun (WGS) entry which is preliminary data.</text>
</comment>
<comment type="catalytic activity">
    <reaction evidence="7">
        <text>L-tyrosyl-[protein] + ATP = O-(5'-adenylyl)-L-tyrosyl-[protein] + diphosphate</text>
        <dbReference type="Rhea" id="RHEA:54288"/>
        <dbReference type="Rhea" id="RHEA-COMP:10136"/>
        <dbReference type="Rhea" id="RHEA-COMP:13846"/>
        <dbReference type="ChEBI" id="CHEBI:30616"/>
        <dbReference type="ChEBI" id="CHEBI:33019"/>
        <dbReference type="ChEBI" id="CHEBI:46858"/>
        <dbReference type="ChEBI" id="CHEBI:83624"/>
        <dbReference type="EC" id="2.7.7.108"/>
    </reaction>
</comment>
<comment type="catalytic activity">
    <reaction evidence="6">
        <text>L-threonyl-[protein] + ATP = 3-O-(5'-adenylyl)-L-threonyl-[protein] + diphosphate</text>
        <dbReference type="Rhea" id="RHEA:54292"/>
        <dbReference type="Rhea" id="RHEA-COMP:11060"/>
        <dbReference type="Rhea" id="RHEA-COMP:13847"/>
        <dbReference type="ChEBI" id="CHEBI:30013"/>
        <dbReference type="ChEBI" id="CHEBI:30616"/>
        <dbReference type="ChEBI" id="CHEBI:33019"/>
        <dbReference type="ChEBI" id="CHEBI:138113"/>
        <dbReference type="EC" id="2.7.7.108"/>
    </reaction>
</comment>
<dbReference type="EMBL" id="PUBV01000020">
    <property type="protein sequence ID" value="PWB06742.1"/>
    <property type="molecule type" value="Genomic_DNA"/>
</dbReference>
<evidence type="ECO:0000256" key="5">
    <source>
        <dbReference type="ARBA" id="ARBA00034531"/>
    </source>
</evidence>
<dbReference type="InterPro" id="IPR036597">
    <property type="entry name" value="Fido-like_dom_sf"/>
</dbReference>
<reference evidence="10" key="1">
    <citation type="submission" date="2018-02" db="EMBL/GenBank/DDBJ databases">
        <authorList>
            <person name="Clavel T."/>
            <person name="Strowig T."/>
        </authorList>
    </citation>
    <scope>NUCLEOTIDE SEQUENCE [LARGE SCALE GENOMIC DNA]</scope>
    <source>
        <strain evidence="10">DSM 100764</strain>
    </source>
</reference>
<keyword evidence="1" id="KW-0808">Transferase</keyword>
<keyword evidence="3" id="KW-0547">Nucleotide-binding</keyword>
<dbReference type="PANTHER" id="PTHR39560">
    <property type="entry name" value="PROTEIN ADENYLYLTRANSFERASE FIC-RELATED"/>
    <property type="match status" value="1"/>
</dbReference>
<dbReference type="GO" id="GO:0070733">
    <property type="term" value="F:AMPylase activity"/>
    <property type="evidence" value="ECO:0007669"/>
    <property type="project" value="UniProtKB-EC"/>
</dbReference>
<dbReference type="GeneID" id="93424743"/>
<name>A0A2V1IQL7_9BACT</name>
<keyword evidence="4" id="KW-0067">ATP-binding</keyword>
<dbReference type="RefSeq" id="WP_107036501.1">
    <property type="nucleotide sequence ID" value="NZ_CP098825.1"/>
</dbReference>
<dbReference type="PROSITE" id="PS51459">
    <property type="entry name" value="FIDO"/>
    <property type="match status" value="1"/>
</dbReference>
<dbReference type="InterPro" id="IPR003812">
    <property type="entry name" value="Fido"/>
</dbReference>
<protein>
    <recommendedName>
        <fullName evidence="5">protein adenylyltransferase</fullName>
        <ecNumber evidence="5">2.7.7.108</ecNumber>
    </recommendedName>
</protein>
<dbReference type="SUPFAM" id="SSF140931">
    <property type="entry name" value="Fic-like"/>
    <property type="match status" value="1"/>
</dbReference>
<dbReference type="InterPro" id="IPR036390">
    <property type="entry name" value="WH_DNA-bd_sf"/>
</dbReference>
<proteinExistence type="predicted"/>
<gene>
    <name evidence="9" type="ORF">C5O25_09470</name>
</gene>
<dbReference type="Gene3D" id="1.10.10.10">
    <property type="entry name" value="Winged helix-like DNA-binding domain superfamily/Winged helix DNA-binding domain"/>
    <property type="match status" value="1"/>
</dbReference>
<evidence type="ECO:0000313" key="9">
    <source>
        <dbReference type="EMBL" id="PWB06742.1"/>
    </source>
</evidence>
<evidence type="ECO:0000256" key="7">
    <source>
        <dbReference type="ARBA" id="ARBA00048696"/>
    </source>
</evidence>
<dbReference type="PANTHER" id="PTHR39560:SF1">
    <property type="entry name" value="PROTEIN ADENYLYLTRANSFERASE FIC-RELATED"/>
    <property type="match status" value="1"/>
</dbReference>
<dbReference type="SUPFAM" id="SSF46785">
    <property type="entry name" value="Winged helix' DNA-binding domain"/>
    <property type="match status" value="1"/>
</dbReference>
<dbReference type="Proteomes" id="UP000244925">
    <property type="component" value="Unassembled WGS sequence"/>
</dbReference>
<accession>A0A2V1IQL7</accession>
<evidence type="ECO:0000313" key="10">
    <source>
        <dbReference type="Proteomes" id="UP000244925"/>
    </source>
</evidence>
<dbReference type="InterPro" id="IPR036388">
    <property type="entry name" value="WH-like_DNA-bd_sf"/>
</dbReference>
<keyword evidence="10" id="KW-1185">Reference proteome</keyword>
<dbReference type="Pfam" id="PF02661">
    <property type="entry name" value="Fic"/>
    <property type="match status" value="1"/>
</dbReference>
<dbReference type="AlphaFoldDB" id="A0A2V1IQL7"/>
<sequence>MERYNEFEQYLRATEPGPKERAELWQTAIGLQKVDGLEVSDYLVDTAKRHIEGEVNIDDVDKLITTYYQSEAAREIPDDVKQADEVSKNIVRVLSEQSFSFSLQGLAGVHRRIFNGVMKHAGEFRKYNVTKKEWVLDGATVLYGPYEDLTRTIEYDLEQERQFSYRGLSQSQIIEHLVRFVSDIWQIHPFPEGNTRTTAVFTIKYLRSMGYSVENDMFKSHSWYFRNALVRANYRNAVKGVEPTYEYLILFFRNLLLGENNELRNRYLHIRWDEAKHHDDVSETSQRHDDVSGVKLTENEKAVIDVMQRDNHVSLDRIVEITKLSRSTIDRIIRSLKGKELLERRGVKNYPEWIVKRLLKS</sequence>
<evidence type="ECO:0000256" key="1">
    <source>
        <dbReference type="ARBA" id="ARBA00022679"/>
    </source>
</evidence>
<dbReference type="CDD" id="cd11586">
    <property type="entry name" value="VbhA_like"/>
    <property type="match status" value="1"/>
</dbReference>
<dbReference type="InterPro" id="IPR033788">
    <property type="entry name" value="VbhA-like"/>
</dbReference>
<feature type="domain" description="Fido" evidence="8">
    <location>
        <begin position="101"/>
        <end position="254"/>
    </location>
</feature>
<evidence type="ECO:0000256" key="4">
    <source>
        <dbReference type="ARBA" id="ARBA00022840"/>
    </source>
</evidence>
<organism evidence="9 10">
    <name type="scientific">Paramuribaculum intestinale</name>
    <dbReference type="NCBI Taxonomy" id="2094151"/>
    <lineage>
        <taxon>Bacteria</taxon>
        <taxon>Pseudomonadati</taxon>
        <taxon>Bacteroidota</taxon>
        <taxon>Bacteroidia</taxon>
        <taxon>Bacteroidales</taxon>
        <taxon>Muribaculaceae</taxon>
        <taxon>Paramuribaculum</taxon>
    </lineage>
</organism>
<dbReference type="EC" id="2.7.7.108" evidence="5"/>
<keyword evidence="2" id="KW-0548">Nucleotidyltransferase</keyword>
<evidence type="ECO:0000256" key="3">
    <source>
        <dbReference type="ARBA" id="ARBA00022741"/>
    </source>
</evidence>
<evidence type="ECO:0000256" key="6">
    <source>
        <dbReference type="ARBA" id="ARBA00047939"/>
    </source>
</evidence>
<dbReference type="Gene3D" id="1.10.3290.10">
    <property type="entry name" value="Fido-like domain"/>
    <property type="match status" value="1"/>
</dbReference>
<evidence type="ECO:0000256" key="2">
    <source>
        <dbReference type="ARBA" id="ARBA00022695"/>
    </source>
</evidence>
<dbReference type="GO" id="GO:0005524">
    <property type="term" value="F:ATP binding"/>
    <property type="evidence" value="ECO:0007669"/>
    <property type="project" value="UniProtKB-KW"/>
</dbReference>
<dbReference type="GO" id="GO:0051302">
    <property type="term" value="P:regulation of cell division"/>
    <property type="evidence" value="ECO:0007669"/>
    <property type="project" value="TreeGrafter"/>
</dbReference>
<evidence type="ECO:0000259" key="8">
    <source>
        <dbReference type="PROSITE" id="PS51459"/>
    </source>
</evidence>